<dbReference type="EMBL" id="JASBWT010000020">
    <property type="protein sequence ID" value="KAJ9096073.1"/>
    <property type="molecule type" value="Genomic_DNA"/>
</dbReference>
<evidence type="ECO:0000313" key="2">
    <source>
        <dbReference type="Proteomes" id="UP001227268"/>
    </source>
</evidence>
<evidence type="ECO:0000313" key="1">
    <source>
        <dbReference type="EMBL" id="KAJ9096073.1"/>
    </source>
</evidence>
<organism evidence="1 2">
    <name type="scientific">Naganishia friedmannii</name>
    <dbReference type="NCBI Taxonomy" id="89922"/>
    <lineage>
        <taxon>Eukaryota</taxon>
        <taxon>Fungi</taxon>
        <taxon>Dikarya</taxon>
        <taxon>Basidiomycota</taxon>
        <taxon>Agaricomycotina</taxon>
        <taxon>Tremellomycetes</taxon>
        <taxon>Filobasidiales</taxon>
        <taxon>Filobasidiaceae</taxon>
        <taxon>Naganishia</taxon>
    </lineage>
</organism>
<sequence length="649" mass="72301">MLLPRQEAIKEKSFIPVMSAQEDYELRSTHQQHDEQDLDPLLPPHYKDVHPSEDDGVVSQITSGLHLGGDAGGVYGSSRAARHRSLLTSVALTGCTLLVLIMAAPLFMLWKNGIFNDGGWKDALAGSTRPSPNKDAFPTDIGFAGPTPTGKEAALIITAPHLPLQTAQPPLVFARPSSGDSKHKHSDKDKEFNILQSWGQLSPWYSVESHGLKKAESVQPEGCKIVGMHWLQRHGARYPTSDWEGPGSVAKRLREAKPNWNATGDLAFLNDWEYKLGSEVLTPFGRQQLFNLGISARVKYGFLLDKFTDRLPVFRTESQDRMLKSAQNFASGFFGIPAEDQFNLEVMIEWLGYNCTLAPYTQCANDNLELAKSVKDKLTVWENHFLKDAQKRLAKQIKGYDFTIRDAKDLMEMCPYETVALGYSSFCDLFTVEEWKAFEYRFDIMWWYGSSFGSPIARASGVGYVQELVSRLTHTRITEHNSTTNSSFHNDLQFPLNDALYIDFTHDTTFAELLPALNLTSFAASGPPPLDHIPKHRSFISSKFCPFATNMQFQVLACDGSPNDEPTHIRLILNDGVVPLTGLRGCPEDEDGKCPLDVFVSALKEIISEVDFEQECGMKGDIALIHIGLGLHVDLDFSLGTMNGSPVYL</sequence>
<dbReference type="Proteomes" id="UP001227268">
    <property type="component" value="Unassembled WGS sequence"/>
</dbReference>
<gene>
    <name evidence="1" type="ORF">QFC21_005438</name>
</gene>
<comment type="caution">
    <text evidence="1">The sequence shown here is derived from an EMBL/GenBank/DDBJ whole genome shotgun (WGS) entry which is preliminary data.</text>
</comment>
<name>A0ACC2VAC1_9TREE</name>
<keyword evidence="2" id="KW-1185">Reference proteome</keyword>
<reference evidence="1" key="1">
    <citation type="submission" date="2023-04" db="EMBL/GenBank/DDBJ databases">
        <title>Draft Genome sequencing of Naganishia species isolated from polar environments using Oxford Nanopore Technology.</title>
        <authorList>
            <person name="Leo P."/>
            <person name="Venkateswaran K."/>
        </authorList>
    </citation>
    <scope>NUCLEOTIDE SEQUENCE</scope>
    <source>
        <strain evidence="1">MNA-CCFEE 5423</strain>
    </source>
</reference>
<accession>A0ACC2VAC1</accession>
<protein>
    <submittedName>
        <fullName evidence="1">Uncharacterized protein</fullName>
    </submittedName>
</protein>
<proteinExistence type="predicted"/>